<feature type="domain" description="YknX-like C-terminal permuted SH3-like" evidence="7">
    <location>
        <begin position="340"/>
        <end position="406"/>
    </location>
</feature>
<feature type="coiled-coil region" evidence="2">
    <location>
        <begin position="170"/>
        <end position="204"/>
    </location>
</feature>
<dbReference type="Gene3D" id="2.40.420.20">
    <property type="match status" value="1"/>
</dbReference>
<evidence type="ECO:0000259" key="4">
    <source>
        <dbReference type="Pfam" id="PF25876"/>
    </source>
</evidence>
<dbReference type="SUPFAM" id="SSF111369">
    <property type="entry name" value="HlyD-like secretion proteins"/>
    <property type="match status" value="1"/>
</dbReference>
<feature type="transmembrane region" description="Helical" evidence="3">
    <location>
        <begin position="28"/>
        <end position="48"/>
    </location>
</feature>
<sequence>MSQSPQDLLQQLRIERADRDLPAPRRRWPWLVAALIVLVALLAGALVWRAARAPQVQVATVQAPASAAGSGSVLQATGYVTARREATVSAQITGRLTEVHVEEGEHVQAGQLLARLDDSQAKAQLALARANEAAARAALGQYQANATLARITLHRERTLVDKGLASRQSLDQAVASASSAEAALADAREQIAVAAAQRRVAEVNYDYTFVRAPFAGVITDKAAQVGEIVSPLSAGGGFTRTGVATIVDMNSLEVDVDVNESYIHRVHAGQPAEAVLDAYPDWRIPARVIAIVPTADKAKATVKVRVALLQKSPRILPDMGVRVNFLERAVAPSAVPQGVLIPAAALIDTASGKAVWRVRDARIERVPVRVLASLGDLRQVDGALAAGEQVVIQPGANLRAGATVRVATAAQE</sequence>
<evidence type="ECO:0000313" key="9">
    <source>
        <dbReference type="Proteomes" id="UP000307749"/>
    </source>
</evidence>
<proteinExistence type="inferred from homology"/>
<dbReference type="Pfam" id="PF25876">
    <property type="entry name" value="HH_MFP_RND"/>
    <property type="match status" value="1"/>
</dbReference>
<organism evidence="8 9">
    <name type="scientific">Metallibacterium scheffleri</name>
    <dbReference type="NCBI Taxonomy" id="993689"/>
    <lineage>
        <taxon>Bacteria</taxon>
        <taxon>Pseudomonadati</taxon>
        <taxon>Pseudomonadota</taxon>
        <taxon>Gammaproteobacteria</taxon>
        <taxon>Lysobacterales</taxon>
        <taxon>Rhodanobacteraceae</taxon>
        <taxon>Metallibacterium</taxon>
    </lineage>
</organism>
<dbReference type="AlphaFoldDB" id="A0A4S3KJX1"/>
<dbReference type="OrthoDB" id="9789643at2"/>
<dbReference type="Gene3D" id="2.40.30.170">
    <property type="match status" value="1"/>
</dbReference>
<evidence type="ECO:0000313" key="8">
    <source>
        <dbReference type="EMBL" id="THD09105.1"/>
    </source>
</evidence>
<dbReference type="InterPro" id="IPR058625">
    <property type="entry name" value="MdtA-like_BSH"/>
</dbReference>
<comment type="caution">
    <text evidence="8">The sequence shown here is derived from an EMBL/GenBank/DDBJ whole genome shotgun (WGS) entry which is preliminary data.</text>
</comment>
<gene>
    <name evidence="8" type="ORF">B1806_12030</name>
</gene>
<keyword evidence="2" id="KW-0175">Coiled coil</keyword>
<dbReference type="STRING" id="993689.GCA_002077135_03357"/>
<dbReference type="InterPro" id="IPR058637">
    <property type="entry name" value="YknX-like_C"/>
</dbReference>
<evidence type="ECO:0000259" key="6">
    <source>
        <dbReference type="Pfam" id="PF25954"/>
    </source>
</evidence>
<feature type="domain" description="Multidrug resistance protein MdtA-like alpha-helical hairpin" evidence="4">
    <location>
        <begin position="132"/>
        <end position="194"/>
    </location>
</feature>
<evidence type="ECO:0000256" key="3">
    <source>
        <dbReference type="SAM" id="Phobius"/>
    </source>
</evidence>
<accession>A0A4S3KJX1</accession>
<dbReference type="RefSeq" id="WP_081129782.1">
    <property type="nucleotide sequence ID" value="NZ_LDOS01000002.1"/>
</dbReference>
<dbReference type="Gene3D" id="1.10.287.470">
    <property type="entry name" value="Helix hairpin bin"/>
    <property type="match status" value="1"/>
</dbReference>
<dbReference type="Pfam" id="PF25917">
    <property type="entry name" value="BSH_RND"/>
    <property type="match status" value="1"/>
</dbReference>
<evidence type="ECO:0000256" key="2">
    <source>
        <dbReference type="SAM" id="Coils"/>
    </source>
</evidence>
<keyword evidence="3" id="KW-0472">Membrane</keyword>
<evidence type="ECO:0000256" key="1">
    <source>
        <dbReference type="ARBA" id="ARBA00009477"/>
    </source>
</evidence>
<reference evidence="8 9" key="1">
    <citation type="submission" date="2017-02" db="EMBL/GenBank/DDBJ databases">
        <title>Whole genome sequencing of Metallibacterium scheffleri DSM 24874 (T).</title>
        <authorList>
            <person name="Kumar S."/>
            <person name="Patil P."/>
            <person name="Patil P.B."/>
        </authorList>
    </citation>
    <scope>NUCLEOTIDE SEQUENCE [LARGE SCALE GENOMIC DNA]</scope>
    <source>
        <strain evidence="8 9">DSM 24874</strain>
    </source>
</reference>
<dbReference type="InterPro" id="IPR058792">
    <property type="entry name" value="Beta-barrel_RND_2"/>
</dbReference>
<dbReference type="PANTHER" id="PTHR30469:SF38">
    <property type="entry name" value="HLYD FAMILY SECRETION PROTEIN"/>
    <property type="match status" value="1"/>
</dbReference>
<dbReference type="Pfam" id="PF25954">
    <property type="entry name" value="Beta-barrel_RND_2"/>
    <property type="match status" value="1"/>
</dbReference>
<dbReference type="NCBIfam" id="TIGR01730">
    <property type="entry name" value="RND_mfp"/>
    <property type="match status" value="1"/>
</dbReference>
<dbReference type="InterPro" id="IPR006143">
    <property type="entry name" value="RND_pump_MFP"/>
</dbReference>
<keyword evidence="3" id="KW-1133">Transmembrane helix</keyword>
<name>A0A4S3KJX1_9GAMM</name>
<protein>
    <submittedName>
        <fullName evidence="8">Efflux transporter periplasmic adaptor subunit</fullName>
    </submittedName>
</protein>
<keyword evidence="9" id="KW-1185">Reference proteome</keyword>
<keyword evidence="3" id="KW-0812">Transmembrane</keyword>
<comment type="similarity">
    <text evidence="1">Belongs to the membrane fusion protein (MFP) (TC 8.A.1) family.</text>
</comment>
<dbReference type="PANTHER" id="PTHR30469">
    <property type="entry name" value="MULTIDRUG RESISTANCE PROTEIN MDTA"/>
    <property type="match status" value="1"/>
</dbReference>
<dbReference type="Pfam" id="PF25989">
    <property type="entry name" value="YknX_C"/>
    <property type="match status" value="1"/>
</dbReference>
<dbReference type="InterPro" id="IPR058624">
    <property type="entry name" value="MdtA-like_HH"/>
</dbReference>
<dbReference type="GO" id="GO:1990281">
    <property type="term" value="C:efflux pump complex"/>
    <property type="evidence" value="ECO:0007669"/>
    <property type="project" value="TreeGrafter"/>
</dbReference>
<evidence type="ECO:0000259" key="5">
    <source>
        <dbReference type="Pfam" id="PF25917"/>
    </source>
</evidence>
<evidence type="ECO:0000259" key="7">
    <source>
        <dbReference type="Pfam" id="PF25989"/>
    </source>
</evidence>
<feature type="domain" description="CusB-like beta-barrel" evidence="6">
    <location>
        <begin position="254"/>
        <end position="325"/>
    </location>
</feature>
<dbReference type="Gene3D" id="2.40.50.100">
    <property type="match status" value="1"/>
</dbReference>
<dbReference type="Proteomes" id="UP000307749">
    <property type="component" value="Unassembled WGS sequence"/>
</dbReference>
<dbReference type="EMBL" id="MWQO01000042">
    <property type="protein sequence ID" value="THD09105.1"/>
    <property type="molecule type" value="Genomic_DNA"/>
</dbReference>
<feature type="domain" description="Multidrug resistance protein MdtA-like barrel-sandwich hybrid" evidence="5">
    <location>
        <begin position="84"/>
        <end position="230"/>
    </location>
</feature>
<dbReference type="GO" id="GO:0015562">
    <property type="term" value="F:efflux transmembrane transporter activity"/>
    <property type="evidence" value="ECO:0007669"/>
    <property type="project" value="TreeGrafter"/>
</dbReference>